<dbReference type="PANTHER" id="PTHR33751">
    <property type="entry name" value="CBB3-TYPE CYTOCHROME C OXIDASE SUBUNIT FIXP"/>
    <property type="match status" value="1"/>
</dbReference>
<reference evidence="7 8" key="1">
    <citation type="submission" date="2017-07" db="EMBL/GenBank/DDBJ databases">
        <authorList>
            <person name="Sun Z.S."/>
            <person name="Albrecht U."/>
            <person name="Echele G."/>
            <person name="Lee C.C."/>
        </authorList>
    </citation>
    <scope>NUCLEOTIDE SEQUENCE [LARGE SCALE GENOMIC DNA]</scope>
    <source>
        <strain evidence="8">type strain: KCTC 22618</strain>
    </source>
</reference>
<evidence type="ECO:0000259" key="6">
    <source>
        <dbReference type="PROSITE" id="PS51007"/>
    </source>
</evidence>
<keyword evidence="8" id="KW-1185">Reference proteome</keyword>
<dbReference type="Pfam" id="PF13442">
    <property type="entry name" value="Cytochrome_CBB3"/>
    <property type="match status" value="1"/>
</dbReference>
<proteinExistence type="predicted"/>
<dbReference type="GO" id="GO:0009055">
    <property type="term" value="F:electron transfer activity"/>
    <property type="evidence" value="ECO:0007669"/>
    <property type="project" value="InterPro"/>
</dbReference>
<evidence type="ECO:0000256" key="5">
    <source>
        <dbReference type="SAM" id="Phobius"/>
    </source>
</evidence>
<keyword evidence="3 4" id="KW-0408">Iron</keyword>
<dbReference type="GO" id="GO:0020037">
    <property type="term" value="F:heme binding"/>
    <property type="evidence" value="ECO:0007669"/>
    <property type="project" value="InterPro"/>
</dbReference>
<dbReference type="PANTHER" id="PTHR33751:SF1">
    <property type="entry name" value="CBB3-TYPE CYTOCHROME C OXIDASE SUBUNIT FIXP"/>
    <property type="match status" value="1"/>
</dbReference>
<dbReference type="Proteomes" id="UP000215214">
    <property type="component" value="Chromosome TJEJU"/>
</dbReference>
<evidence type="ECO:0000256" key="2">
    <source>
        <dbReference type="ARBA" id="ARBA00022723"/>
    </source>
</evidence>
<keyword evidence="5" id="KW-0812">Transmembrane</keyword>
<dbReference type="InterPro" id="IPR009056">
    <property type="entry name" value="Cyt_c-like_dom"/>
</dbReference>
<dbReference type="KEGG" id="tje:TJEJU_0734"/>
<dbReference type="Pfam" id="PF14715">
    <property type="entry name" value="FixP_N"/>
    <property type="match status" value="1"/>
</dbReference>
<dbReference type="EMBL" id="LT899436">
    <property type="protein sequence ID" value="SNR14506.1"/>
    <property type="molecule type" value="Genomic_DNA"/>
</dbReference>
<name>A0A238U674_9FLAO</name>
<keyword evidence="2 4" id="KW-0479">Metal-binding</keyword>
<evidence type="ECO:0000256" key="1">
    <source>
        <dbReference type="ARBA" id="ARBA00022617"/>
    </source>
</evidence>
<dbReference type="OrthoDB" id="9811281at2"/>
<accession>A0A238U674</accession>
<feature type="transmembrane region" description="Helical" evidence="5">
    <location>
        <begin position="126"/>
        <end position="147"/>
    </location>
</feature>
<dbReference type="RefSeq" id="WP_095069522.1">
    <property type="nucleotide sequence ID" value="NZ_LT899436.1"/>
</dbReference>
<dbReference type="PROSITE" id="PS51007">
    <property type="entry name" value="CYTC"/>
    <property type="match status" value="1"/>
</dbReference>
<organism evidence="7 8">
    <name type="scientific">Tenacibaculum jejuense</name>
    <dbReference type="NCBI Taxonomy" id="584609"/>
    <lineage>
        <taxon>Bacteria</taxon>
        <taxon>Pseudomonadati</taxon>
        <taxon>Bacteroidota</taxon>
        <taxon>Flavobacteriia</taxon>
        <taxon>Flavobacteriales</taxon>
        <taxon>Flavobacteriaceae</taxon>
        <taxon>Tenacibaculum</taxon>
    </lineage>
</organism>
<evidence type="ECO:0000256" key="3">
    <source>
        <dbReference type="ARBA" id="ARBA00023004"/>
    </source>
</evidence>
<keyword evidence="5" id="KW-0472">Membrane</keyword>
<keyword evidence="5" id="KW-1133">Transmembrane helix</keyword>
<dbReference type="Gene3D" id="6.10.280.130">
    <property type="match status" value="1"/>
</dbReference>
<evidence type="ECO:0000313" key="7">
    <source>
        <dbReference type="EMBL" id="SNR14506.1"/>
    </source>
</evidence>
<dbReference type="SUPFAM" id="SSF46626">
    <property type="entry name" value="Cytochrome c"/>
    <property type="match status" value="1"/>
</dbReference>
<feature type="domain" description="Cytochrome c" evidence="6">
    <location>
        <begin position="191"/>
        <end position="271"/>
    </location>
</feature>
<keyword evidence="1 4" id="KW-0349">Heme</keyword>
<dbReference type="Gene3D" id="1.10.760.10">
    <property type="entry name" value="Cytochrome c-like domain"/>
    <property type="match status" value="1"/>
</dbReference>
<evidence type="ECO:0000313" key="8">
    <source>
        <dbReference type="Proteomes" id="UP000215214"/>
    </source>
</evidence>
<feature type="transmembrane region" description="Helical" evidence="5">
    <location>
        <begin position="38"/>
        <end position="57"/>
    </location>
</feature>
<sequence length="289" mass="33315">MKRVFQSIMYLLFVFVSFWALIKAITSYENPFSLYENPLVWILLVFLVLVILVKEYFSYTVYKMTEELKLEKEGFNPEEIEDEWEVWFRKVFKKFTRSKAIEEEEEIVLDHNYDGIKELDNVLPPWWVYLFYATIVFGVIYLIRFHIAGGDSQEMEYEKAMAKAKYEIEQYKANTPNLFDVEKVELLTDDGAIARGKAVFNLNCASCHAPDGGGGVGPNLTDEYWILGGGFKNVFNTVYNGGRAGKGMVPWKGVLKPQDIQKVASYIISIEGNTTAKPKKPQGEIWKKE</sequence>
<gene>
    <name evidence="7" type="primary">ccoP</name>
    <name evidence="7" type="ORF">TJEJU_0734</name>
</gene>
<dbReference type="AlphaFoldDB" id="A0A238U674"/>
<dbReference type="InterPro" id="IPR038414">
    <property type="entry name" value="CcoP_N_sf"/>
</dbReference>
<dbReference type="InterPro" id="IPR032858">
    <property type="entry name" value="CcoP_N"/>
</dbReference>
<evidence type="ECO:0000256" key="4">
    <source>
        <dbReference type="PROSITE-ProRule" id="PRU00433"/>
    </source>
</evidence>
<feature type="transmembrane region" description="Helical" evidence="5">
    <location>
        <begin position="7"/>
        <end position="26"/>
    </location>
</feature>
<dbReference type="GO" id="GO:0046872">
    <property type="term" value="F:metal ion binding"/>
    <property type="evidence" value="ECO:0007669"/>
    <property type="project" value="UniProtKB-KW"/>
</dbReference>
<dbReference type="InterPro" id="IPR050597">
    <property type="entry name" value="Cytochrome_c_Oxidase_Subunit"/>
</dbReference>
<dbReference type="InterPro" id="IPR036909">
    <property type="entry name" value="Cyt_c-like_dom_sf"/>
</dbReference>
<protein>
    <submittedName>
        <fullName evidence="7">Cytochrome c oxidase, cbb3-type, subunit III</fullName>
    </submittedName>
</protein>